<dbReference type="GO" id="GO:0002939">
    <property type="term" value="P:tRNA N1-guanine methylation"/>
    <property type="evidence" value="ECO:0007669"/>
    <property type="project" value="TreeGrafter"/>
</dbReference>
<keyword evidence="4 11" id="KW-0808">Transferase</keyword>
<comment type="subcellular location">
    <subcellularLocation>
        <location evidence="11">Mitochondrion matrix</location>
    </subcellularLocation>
    <subcellularLocation>
        <location evidence="11">Nucleus</location>
    </subcellularLocation>
    <subcellularLocation>
        <location evidence="11">Cytoplasm</location>
    </subcellularLocation>
    <text evidence="11">Predominantly in the mitochondria and in the nucleus.</text>
</comment>
<comment type="similarity">
    <text evidence="11">Belongs to the TRM5 / TYW2 family.</text>
</comment>
<dbReference type="InterPro" id="IPR030382">
    <property type="entry name" value="MeTrfase_TRM5/TYW2"/>
</dbReference>
<dbReference type="SUPFAM" id="SSF53335">
    <property type="entry name" value="S-adenosyl-L-methionine-dependent methyltransferases"/>
    <property type="match status" value="1"/>
</dbReference>
<dbReference type="Gene3D" id="3.40.50.150">
    <property type="entry name" value="Vaccinia Virus protein VP39"/>
    <property type="match status" value="1"/>
</dbReference>
<evidence type="ECO:0000256" key="4">
    <source>
        <dbReference type="ARBA" id="ARBA00022679"/>
    </source>
</evidence>
<comment type="similarity">
    <text evidence="1">Belongs to the class I-like SAM-binding methyltransferase superfamily. TRM5/TYW2 family.</text>
</comment>
<keyword evidence="3 11" id="KW-0489">Methyltransferase</keyword>
<dbReference type="GO" id="GO:0070901">
    <property type="term" value="P:mitochondrial tRNA methylation"/>
    <property type="evidence" value="ECO:0007669"/>
    <property type="project" value="TreeGrafter"/>
</dbReference>
<dbReference type="InterPro" id="IPR056743">
    <property type="entry name" value="TRM5-TYW2-like_MTfase"/>
</dbReference>
<feature type="binding site" evidence="11">
    <location>
        <position position="213"/>
    </location>
    <ligand>
        <name>S-adenosyl-L-methionine</name>
        <dbReference type="ChEBI" id="CHEBI:59789"/>
    </ligand>
</feature>
<dbReference type="CDD" id="cd02440">
    <property type="entry name" value="AdoMet_MTases"/>
    <property type="match status" value="1"/>
</dbReference>
<dbReference type="GO" id="GO:0052906">
    <property type="term" value="F:tRNA (guanine(37)-N1)-methyltransferase activity"/>
    <property type="evidence" value="ECO:0007669"/>
    <property type="project" value="UniProtKB-UniRule"/>
</dbReference>
<sequence length="415" mass="46683">MRRATMYKPISIPERVAGMTQLDRSKFSCRHVVPSLALDKSDSLNDELSKFKPMLLKMPGRKPVQEVDSVRRLLLDPSLDHSKLMETYHIQPLEIELTYENFTAQEAVQKVLSGSGSDVGGAGFSIVGHIVHLNLRAHLDPFKKVIGQILLDKMKRVELVVNKTSQIESEYRNFNFEVLAGTAGTVVRVREHGCLFELDFATVYWNPRLATEHNRVTLLLKPESVLFDVFAGVGPFAIPAARKGCTVYANDLNPSSFEYLVKNIKLNKVSHKVEAFNLDGRDFLKTVVREKVKEKYSKADVHVTANLPAIAVDFMDVFKDMDLPKGTMLHIHCYLFLKSTAKKGFSAAWDMVLQKLGDFKGIFKITSHEEHFVRQVSPSKEMVRASFVILYTDEDGPEDVEPAVKKSKPDTAAAD</sequence>
<comment type="subunit">
    <text evidence="11">Monomer.</text>
</comment>
<evidence type="ECO:0000256" key="7">
    <source>
        <dbReference type="ARBA" id="ARBA00023128"/>
    </source>
</evidence>
<evidence type="ECO:0000256" key="9">
    <source>
        <dbReference type="ARBA" id="ARBA00045951"/>
    </source>
</evidence>
<keyword evidence="13" id="KW-1185">Reference proteome</keyword>
<accession>A0AAJ6QLY7</accession>
<dbReference type="GO" id="GO:0005634">
    <property type="term" value="C:nucleus"/>
    <property type="evidence" value="ECO:0007669"/>
    <property type="project" value="UniProtKB-SubCell"/>
</dbReference>
<dbReference type="RefSeq" id="XP_003737091.1">
    <property type="nucleotide sequence ID" value="XM_003737043.2"/>
</dbReference>
<dbReference type="AlphaFoldDB" id="A0AAJ6QLY7"/>
<dbReference type="InterPro" id="IPR025792">
    <property type="entry name" value="tRNA_Gua_MeTrfase_euk"/>
</dbReference>
<evidence type="ECO:0000256" key="2">
    <source>
        <dbReference type="ARBA" id="ARBA00022490"/>
    </source>
</evidence>
<dbReference type="Gene3D" id="3.30.300.110">
    <property type="entry name" value="Met-10+ protein-like domains"/>
    <property type="match status" value="1"/>
</dbReference>
<dbReference type="InterPro" id="IPR029063">
    <property type="entry name" value="SAM-dependent_MTases_sf"/>
</dbReference>
<dbReference type="Pfam" id="PF02475">
    <property type="entry name" value="TRM5-TYW2_MTfase"/>
    <property type="match status" value="1"/>
</dbReference>
<dbReference type="PANTHER" id="PTHR23245">
    <property type="entry name" value="TRNA METHYLTRANSFERASE"/>
    <property type="match status" value="1"/>
</dbReference>
<evidence type="ECO:0000256" key="6">
    <source>
        <dbReference type="ARBA" id="ARBA00022694"/>
    </source>
</evidence>
<evidence type="ECO:0000256" key="10">
    <source>
        <dbReference type="ARBA" id="ARBA00047783"/>
    </source>
</evidence>
<comment type="catalytic activity">
    <reaction evidence="10 11">
        <text>guanosine(37) in tRNA + S-adenosyl-L-methionine = N(1)-methylguanosine(37) in tRNA + S-adenosyl-L-homocysteine + H(+)</text>
        <dbReference type="Rhea" id="RHEA:36899"/>
        <dbReference type="Rhea" id="RHEA-COMP:10145"/>
        <dbReference type="Rhea" id="RHEA-COMP:10147"/>
        <dbReference type="ChEBI" id="CHEBI:15378"/>
        <dbReference type="ChEBI" id="CHEBI:57856"/>
        <dbReference type="ChEBI" id="CHEBI:59789"/>
        <dbReference type="ChEBI" id="CHEBI:73542"/>
        <dbReference type="ChEBI" id="CHEBI:74269"/>
        <dbReference type="EC" id="2.1.1.228"/>
    </reaction>
</comment>
<keyword evidence="5 11" id="KW-0949">S-adenosyl-L-methionine</keyword>
<dbReference type="PANTHER" id="PTHR23245:SF36">
    <property type="entry name" value="TRNA (GUANINE(37)-N1)-METHYLTRANSFERASE"/>
    <property type="match status" value="1"/>
</dbReference>
<dbReference type="KEGG" id="goe:100904108"/>
<dbReference type="GeneID" id="100904108"/>
<evidence type="ECO:0000256" key="3">
    <source>
        <dbReference type="ARBA" id="ARBA00022603"/>
    </source>
</evidence>
<dbReference type="InterPro" id="IPR056744">
    <property type="entry name" value="TRM5/TYW2-like_N"/>
</dbReference>
<feature type="binding site" evidence="11">
    <location>
        <begin position="279"/>
        <end position="280"/>
    </location>
    <ligand>
        <name>S-adenosyl-L-methionine</name>
        <dbReference type="ChEBI" id="CHEBI:59789"/>
    </ligand>
</feature>
<protein>
    <recommendedName>
        <fullName evidence="11">tRNA (guanine(37)-N1)-methyltransferase</fullName>
        <ecNumber evidence="11">2.1.1.228</ecNumber>
    </recommendedName>
    <alternativeName>
        <fullName evidence="11">M1G-methyltransferase</fullName>
    </alternativeName>
    <alternativeName>
        <fullName evidence="11">tRNA [GM37] methyltransferase</fullName>
    </alternativeName>
    <alternativeName>
        <fullName evidence="11">tRNA methyltransferase 5 homolog</fullName>
    </alternativeName>
</protein>
<dbReference type="FunFam" id="3.30.300.110:FF:000001">
    <property type="entry name" value="tRNA (guanine(37)-N1)-methyltransferase"/>
    <property type="match status" value="1"/>
</dbReference>
<evidence type="ECO:0000256" key="11">
    <source>
        <dbReference type="HAMAP-Rule" id="MF_03152"/>
    </source>
</evidence>
<evidence type="ECO:0000259" key="12">
    <source>
        <dbReference type="PROSITE" id="PS51684"/>
    </source>
</evidence>
<evidence type="ECO:0000313" key="13">
    <source>
        <dbReference type="Proteomes" id="UP000694867"/>
    </source>
</evidence>
<reference evidence="14" key="1">
    <citation type="submission" date="2025-08" db="UniProtKB">
        <authorList>
            <consortium name="RefSeq"/>
        </authorList>
    </citation>
    <scope>IDENTIFICATION</scope>
</reference>
<dbReference type="PROSITE" id="PS51684">
    <property type="entry name" value="SAM_MT_TRM5_TYW2"/>
    <property type="match status" value="1"/>
</dbReference>
<keyword evidence="2 11" id="KW-0963">Cytoplasm</keyword>
<feature type="domain" description="SAM-dependent methyltransferase TRM5/TYW2-type" evidence="12">
    <location>
        <begin position="124"/>
        <end position="391"/>
    </location>
</feature>
<gene>
    <name evidence="14" type="primary">LOC100904108</name>
</gene>
<keyword evidence="6 11" id="KW-0819">tRNA processing</keyword>
<name>A0AAJ6QLY7_9ACAR</name>
<dbReference type="Proteomes" id="UP000694867">
    <property type="component" value="Unplaced"/>
</dbReference>
<dbReference type="GO" id="GO:0005759">
    <property type="term" value="C:mitochondrial matrix"/>
    <property type="evidence" value="ECO:0007669"/>
    <property type="project" value="UniProtKB-SubCell"/>
</dbReference>
<comment type="function">
    <text evidence="11">Specifically methylates the N1 position of guanosine-37 in various cytoplasmic and mitochondrial tRNAs. Methylation is not dependent on the nature of the nucleoside 5' of the target nucleoside. This is the first step in the biosynthesis of wybutosine (yW), a modified base adjacent to the anticodon of tRNAs and required for accurate decoding.</text>
</comment>
<evidence type="ECO:0000256" key="5">
    <source>
        <dbReference type="ARBA" id="ARBA00022691"/>
    </source>
</evidence>
<organism evidence="13 14">
    <name type="scientific">Galendromus occidentalis</name>
    <name type="common">western predatory mite</name>
    <dbReference type="NCBI Taxonomy" id="34638"/>
    <lineage>
        <taxon>Eukaryota</taxon>
        <taxon>Metazoa</taxon>
        <taxon>Ecdysozoa</taxon>
        <taxon>Arthropoda</taxon>
        <taxon>Chelicerata</taxon>
        <taxon>Arachnida</taxon>
        <taxon>Acari</taxon>
        <taxon>Parasitiformes</taxon>
        <taxon>Mesostigmata</taxon>
        <taxon>Gamasina</taxon>
        <taxon>Phytoseioidea</taxon>
        <taxon>Phytoseiidae</taxon>
        <taxon>Typhlodrominae</taxon>
        <taxon>Galendromus</taxon>
    </lineage>
</organism>
<evidence type="ECO:0000256" key="1">
    <source>
        <dbReference type="ARBA" id="ARBA00009775"/>
    </source>
</evidence>
<dbReference type="EC" id="2.1.1.228" evidence="11"/>
<comment type="function">
    <text evidence="9">Involved in mitochondrial tRNA methylation. Specifically methylates the N1 position of guanosine-37 in various tRNAs. Methylation is not dependent on the nature of the nucleoside 5' of the target nucleoside. This is the first step in the biosynthesis of wybutosine (yW), a modified base adjacent to the anticodon of tRNAs and required for accurate decoding.</text>
</comment>
<feature type="binding site" evidence="11">
    <location>
        <begin position="251"/>
        <end position="252"/>
    </location>
    <ligand>
        <name>S-adenosyl-L-methionine</name>
        <dbReference type="ChEBI" id="CHEBI:59789"/>
    </ligand>
</feature>
<dbReference type="Pfam" id="PF25133">
    <property type="entry name" value="TYW2_N_2"/>
    <property type="match status" value="1"/>
</dbReference>
<proteinExistence type="inferred from homology"/>
<feature type="binding site" evidence="11">
    <location>
        <position position="306"/>
    </location>
    <ligand>
        <name>S-adenosyl-L-methionine</name>
        <dbReference type="ChEBI" id="CHEBI:59789"/>
    </ligand>
</feature>
<evidence type="ECO:0000256" key="8">
    <source>
        <dbReference type="ARBA" id="ARBA00023242"/>
    </source>
</evidence>
<keyword evidence="7 11" id="KW-0496">Mitochondrion</keyword>
<evidence type="ECO:0000313" key="14">
    <source>
        <dbReference type="RefSeq" id="XP_003737091.1"/>
    </source>
</evidence>
<keyword evidence="8 11" id="KW-0539">Nucleus</keyword>
<dbReference type="HAMAP" id="MF_03152">
    <property type="entry name" value="TRM5"/>
    <property type="match status" value="1"/>
</dbReference>